<keyword evidence="1" id="KW-1133">Transmembrane helix</keyword>
<evidence type="ECO:0000313" key="3">
    <source>
        <dbReference type="EMBL" id="OLV18654.1"/>
    </source>
</evidence>
<keyword evidence="4" id="KW-1185">Reference proteome</keyword>
<evidence type="ECO:0000313" key="4">
    <source>
        <dbReference type="Proteomes" id="UP000186607"/>
    </source>
</evidence>
<sequence length="67" mass="7263">MVMGGTLSAFLGERITLALGWWSYRPLMPLVPGLGVGVVPFVQLAALTVVTFEIMRAFGPGRRTLRS</sequence>
<comment type="caution">
    <text evidence="3">The sequence shown here is derived from an EMBL/GenBank/DDBJ whole genome shotgun (WGS) entry which is preliminary data.</text>
</comment>
<keyword evidence="1" id="KW-0812">Transmembrane</keyword>
<proteinExistence type="predicted"/>
<name>A0A1U7P0G1_9DEIO</name>
<evidence type="ECO:0000256" key="1">
    <source>
        <dbReference type="SAM" id="Phobius"/>
    </source>
</evidence>
<evidence type="ECO:0000313" key="2">
    <source>
        <dbReference type="EMBL" id="OLV17285.1"/>
    </source>
</evidence>
<dbReference type="Proteomes" id="UP000186607">
    <property type="component" value="Unassembled WGS sequence"/>
</dbReference>
<organism evidence="3 4">
    <name type="scientific">Deinococcus marmoris</name>
    <dbReference type="NCBI Taxonomy" id="249408"/>
    <lineage>
        <taxon>Bacteria</taxon>
        <taxon>Thermotogati</taxon>
        <taxon>Deinococcota</taxon>
        <taxon>Deinococci</taxon>
        <taxon>Deinococcales</taxon>
        <taxon>Deinococcaceae</taxon>
        <taxon>Deinococcus</taxon>
    </lineage>
</organism>
<protein>
    <submittedName>
        <fullName evidence="3">Uncharacterized protein</fullName>
    </submittedName>
</protein>
<feature type="transmembrane region" description="Helical" evidence="1">
    <location>
        <begin position="30"/>
        <end position="55"/>
    </location>
</feature>
<reference evidence="3 4" key="1">
    <citation type="submission" date="2017-01" db="EMBL/GenBank/DDBJ databases">
        <title>Genome Analysis of Deinococcus marmoris KOPRI26562.</title>
        <authorList>
            <person name="Kim J.H."/>
            <person name="Oh H.-M."/>
        </authorList>
    </citation>
    <scope>NUCLEOTIDE SEQUENCE [LARGE SCALE GENOMIC DNA]</scope>
    <source>
        <strain evidence="3 4">KOPRI26562</strain>
    </source>
</reference>
<dbReference type="EMBL" id="MSTI01000107">
    <property type="protein sequence ID" value="OLV17285.1"/>
    <property type="molecule type" value="Genomic_DNA"/>
</dbReference>
<accession>A0A1U7P0G1</accession>
<dbReference type="EMBL" id="MSTI01000062">
    <property type="protein sequence ID" value="OLV18654.1"/>
    <property type="molecule type" value="Genomic_DNA"/>
</dbReference>
<gene>
    <name evidence="3" type="ORF">BOO71_0005002</name>
    <name evidence="2" type="ORF">BOO71_0009469</name>
</gene>
<keyword evidence="1" id="KW-0472">Membrane</keyword>
<dbReference type="AlphaFoldDB" id="A0A1U7P0G1"/>